<keyword evidence="1" id="KW-0697">Rotamase</keyword>
<reference evidence="3 4" key="1">
    <citation type="submission" date="2016-10" db="EMBL/GenBank/DDBJ databases">
        <authorList>
            <person name="de Groot N.N."/>
        </authorList>
    </citation>
    <scope>NUCLEOTIDE SEQUENCE [LARGE SCALE GENOMIC DNA]</scope>
    <source>
        <strain evidence="3 4">F</strain>
    </source>
</reference>
<evidence type="ECO:0000313" key="3">
    <source>
        <dbReference type="EMBL" id="SFR71279.1"/>
    </source>
</evidence>
<evidence type="ECO:0000313" key="4">
    <source>
        <dbReference type="Proteomes" id="UP000214760"/>
    </source>
</evidence>
<dbReference type="GO" id="GO:0003755">
    <property type="term" value="F:peptidyl-prolyl cis-trans isomerase activity"/>
    <property type="evidence" value="ECO:0007669"/>
    <property type="project" value="UniProtKB-KW"/>
</dbReference>
<dbReference type="Pfam" id="PF00639">
    <property type="entry name" value="Rotamase"/>
    <property type="match status" value="1"/>
</dbReference>
<dbReference type="PROSITE" id="PS51257">
    <property type="entry name" value="PROKAR_LIPOPROTEIN"/>
    <property type="match status" value="1"/>
</dbReference>
<organism evidence="3 4">
    <name type="scientific">[Clostridium] aminophilum</name>
    <dbReference type="NCBI Taxonomy" id="1526"/>
    <lineage>
        <taxon>Bacteria</taxon>
        <taxon>Bacillati</taxon>
        <taxon>Bacillota</taxon>
        <taxon>Clostridia</taxon>
        <taxon>Lachnospirales</taxon>
        <taxon>Lachnospiraceae</taxon>
    </lineage>
</organism>
<dbReference type="InterPro" id="IPR000297">
    <property type="entry name" value="PPIase_PpiC"/>
</dbReference>
<dbReference type="InterPro" id="IPR046357">
    <property type="entry name" value="PPIase_dom_sf"/>
</dbReference>
<sequence>MEKKWKIAIAVASALILTVGCSAGIGGLKKRTYDDTYSAGQVKMIASSEKNRYEEVYGEGVWAMQTGSGTETFSTVLLNEIHSFMDQIHILGKIAFEKGTVLSAGEEDAVALAAEEYYSGLTQDDIAKMDRITLEDVKDLYRDYAVAQKQADTLVSNPDLQVSDSEARVMDVMLAKTGDKAKAQKLRDQAKEDPSSFRARAQESGVDVQTVKVGRGMGIEAAGDASEELENAAFSLSTGSVGDVITVGDNSYVLYCVSDYNADETAQWREELFSRRIQSAFRQLYSTSDEKDTLSDSSAAYKRLDIAEIDYGRNADFFEIAEKHLGSFGLTGKE</sequence>
<protein>
    <submittedName>
        <fullName evidence="3">Foldase protein PrsA</fullName>
    </submittedName>
</protein>
<gene>
    <name evidence="3" type="ORF">SAMN02910262_00928</name>
</gene>
<dbReference type="Proteomes" id="UP000214760">
    <property type="component" value="Unassembled WGS sequence"/>
</dbReference>
<proteinExistence type="predicted"/>
<name>A0A1I6IX79_9FIRM</name>
<evidence type="ECO:0000256" key="1">
    <source>
        <dbReference type="PROSITE-ProRule" id="PRU00278"/>
    </source>
</evidence>
<dbReference type="SUPFAM" id="SSF54534">
    <property type="entry name" value="FKBP-like"/>
    <property type="match status" value="1"/>
</dbReference>
<dbReference type="Gene3D" id="3.10.50.40">
    <property type="match status" value="1"/>
</dbReference>
<evidence type="ECO:0000259" key="2">
    <source>
        <dbReference type="PROSITE" id="PS50198"/>
    </source>
</evidence>
<dbReference type="EMBL" id="FOZC01000004">
    <property type="protein sequence ID" value="SFR71279.1"/>
    <property type="molecule type" value="Genomic_DNA"/>
</dbReference>
<accession>A0A1I6IX79</accession>
<keyword evidence="1" id="KW-0413">Isomerase</keyword>
<dbReference type="AlphaFoldDB" id="A0A1I6IX79"/>
<dbReference type="PROSITE" id="PS50198">
    <property type="entry name" value="PPIC_PPIASE_2"/>
    <property type="match status" value="1"/>
</dbReference>
<dbReference type="RefSeq" id="WP_031471890.1">
    <property type="nucleotide sequence ID" value="NZ_FOZC01000004.1"/>
</dbReference>
<feature type="domain" description="PpiC" evidence="2">
    <location>
        <begin position="164"/>
        <end position="258"/>
    </location>
</feature>